<dbReference type="InterPro" id="IPR000763">
    <property type="entry name" value="Catalase_peroxidase"/>
</dbReference>
<dbReference type="SUPFAM" id="SSF48113">
    <property type="entry name" value="Heme-dependent peroxidases"/>
    <property type="match status" value="2"/>
</dbReference>
<dbReference type="GO" id="GO:0020037">
    <property type="term" value="F:heme binding"/>
    <property type="evidence" value="ECO:0007669"/>
    <property type="project" value="InterPro"/>
</dbReference>
<evidence type="ECO:0000256" key="10">
    <source>
        <dbReference type="RuleBase" id="RU003451"/>
    </source>
</evidence>
<organism evidence="13 14">
    <name type="scientific">Natronosalvus hydrolyticus</name>
    <dbReference type="NCBI Taxonomy" id="2979988"/>
    <lineage>
        <taxon>Archaea</taxon>
        <taxon>Methanobacteriati</taxon>
        <taxon>Methanobacteriota</taxon>
        <taxon>Stenosarchaea group</taxon>
        <taxon>Halobacteria</taxon>
        <taxon>Halobacteriales</taxon>
        <taxon>Natrialbaceae</taxon>
        <taxon>Natronosalvus</taxon>
    </lineage>
</organism>
<comment type="catalytic activity">
    <reaction evidence="7 9 10">
        <text>2 H2O2 = O2 + 2 H2O</text>
        <dbReference type="Rhea" id="RHEA:20309"/>
        <dbReference type="ChEBI" id="CHEBI:15377"/>
        <dbReference type="ChEBI" id="CHEBI:15379"/>
        <dbReference type="ChEBI" id="CHEBI:16240"/>
        <dbReference type="EC" id="1.11.1.21"/>
    </reaction>
</comment>
<evidence type="ECO:0000256" key="6">
    <source>
        <dbReference type="ARBA" id="ARBA00023324"/>
    </source>
</evidence>
<name>A0AAP2Z661_9EURY</name>
<evidence type="ECO:0000259" key="12">
    <source>
        <dbReference type="PROSITE" id="PS50873"/>
    </source>
</evidence>
<evidence type="ECO:0000313" key="13">
    <source>
        <dbReference type="EMBL" id="MCU4751312.1"/>
    </source>
</evidence>
<feature type="site" description="Transition state stabilizer" evidence="9">
    <location>
        <position position="74"/>
    </location>
</feature>
<evidence type="ECO:0000256" key="3">
    <source>
        <dbReference type="ARBA" id="ARBA00022723"/>
    </source>
</evidence>
<dbReference type="NCBIfam" id="TIGR00198">
    <property type="entry name" value="cat_per_HPI"/>
    <property type="match status" value="1"/>
</dbReference>
<dbReference type="AlphaFoldDB" id="A0AAP2Z661"/>
<dbReference type="InterPro" id="IPR019794">
    <property type="entry name" value="Peroxidases_AS"/>
</dbReference>
<dbReference type="EMBL" id="JAOPJZ010000002">
    <property type="protein sequence ID" value="MCU4751312.1"/>
    <property type="molecule type" value="Genomic_DNA"/>
</dbReference>
<feature type="cross-link" description="Tryptophyl-tyrosyl-methioninium (Tyr-Met) (with Trp-77)" evidence="9">
    <location>
        <begin position="200"/>
        <end position="226"/>
    </location>
</feature>
<dbReference type="FunFam" id="1.10.420.10:FF:000004">
    <property type="entry name" value="Catalase-peroxidase"/>
    <property type="match status" value="1"/>
</dbReference>
<dbReference type="GO" id="GO:0070301">
    <property type="term" value="P:cellular response to hydrogen peroxide"/>
    <property type="evidence" value="ECO:0007669"/>
    <property type="project" value="TreeGrafter"/>
</dbReference>
<keyword evidence="4 9" id="KW-0560">Oxidoreductase</keyword>
<dbReference type="NCBIfam" id="NF011635">
    <property type="entry name" value="PRK15061.1"/>
    <property type="match status" value="1"/>
</dbReference>
<comment type="similarity">
    <text evidence="9 10">Belongs to the peroxidase family. Peroxidase/catalase subfamily.</text>
</comment>
<comment type="cofactor">
    <cofactor evidence="9">
        <name>heme b</name>
        <dbReference type="ChEBI" id="CHEBI:60344"/>
    </cofactor>
    <text evidence="9">Binds 1 heme b (iron(II)-protoporphyrin IX) group per dimer.</text>
</comment>
<evidence type="ECO:0000256" key="1">
    <source>
        <dbReference type="ARBA" id="ARBA00022559"/>
    </source>
</evidence>
<keyword evidence="5 9" id="KW-0408">Iron</keyword>
<dbReference type="PRINTS" id="PR00458">
    <property type="entry name" value="PEROXIDASE"/>
</dbReference>
<feature type="region of interest" description="Disordered" evidence="11">
    <location>
        <begin position="1"/>
        <end position="24"/>
    </location>
</feature>
<dbReference type="Gene3D" id="1.10.520.10">
    <property type="match status" value="2"/>
</dbReference>
<dbReference type="PANTHER" id="PTHR30555:SF0">
    <property type="entry name" value="CATALASE-PEROXIDASE"/>
    <property type="match status" value="1"/>
</dbReference>
<comment type="PTM">
    <text evidence="9">Formation of the three residue Trp-Tyr-Met cross-link is important for the catalase, but not the peroxidase activity of the enzyme.</text>
</comment>
<dbReference type="InterPro" id="IPR010255">
    <property type="entry name" value="Haem_peroxidase_sf"/>
</dbReference>
<dbReference type="InterPro" id="IPR002016">
    <property type="entry name" value="Haem_peroxidase"/>
</dbReference>
<comment type="catalytic activity">
    <reaction evidence="8 9 10">
        <text>H2O2 + AH2 = A + 2 H2O</text>
        <dbReference type="Rhea" id="RHEA:30275"/>
        <dbReference type="ChEBI" id="CHEBI:13193"/>
        <dbReference type="ChEBI" id="CHEBI:15377"/>
        <dbReference type="ChEBI" id="CHEBI:16240"/>
        <dbReference type="ChEBI" id="CHEBI:17499"/>
        <dbReference type="EC" id="1.11.1.21"/>
    </reaction>
</comment>
<dbReference type="RefSeq" id="WP_342806947.1">
    <property type="nucleotide sequence ID" value="NZ_JAOPJZ010000002.1"/>
</dbReference>
<feature type="binding site" description="axial binding residue" evidence="9">
    <location>
        <position position="241"/>
    </location>
    <ligand>
        <name>heme b</name>
        <dbReference type="ChEBI" id="CHEBI:60344"/>
    </ligand>
    <ligandPart>
        <name>Fe</name>
        <dbReference type="ChEBI" id="CHEBI:18248"/>
    </ligandPart>
</feature>
<keyword evidence="14" id="KW-1185">Reference proteome</keyword>
<keyword evidence="1 9" id="KW-0575">Peroxidase</keyword>
<accession>A0AAP2Z661</accession>
<dbReference type="Proteomes" id="UP001321047">
    <property type="component" value="Unassembled WGS sequence"/>
</dbReference>
<protein>
    <recommendedName>
        <fullName evidence="9 10">Catalase-peroxidase</fullName>
        <shortName evidence="9">CP</shortName>
        <ecNumber evidence="9 10">1.11.1.21</ecNumber>
    </recommendedName>
    <alternativeName>
        <fullName evidence="9">Peroxidase/catalase</fullName>
    </alternativeName>
</protein>
<dbReference type="Gene3D" id="1.10.420.10">
    <property type="entry name" value="Peroxidase, domain 2"/>
    <property type="match status" value="2"/>
</dbReference>
<comment type="caution">
    <text evidence="9">Lacks conserved residue(s) required for the propagation of feature annotation.</text>
</comment>
<feature type="active site" description="Proton acceptor" evidence="9">
    <location>
        <position position="78"/>
    </location>
</feature>
<dbReference type="PANTHER" id="PTHR30555">
    <property type="entry name" value="HYDROPEROXIDASE I, BIFUNCTIONAL CATALASE-PEROXIDASE"/>
    <property type="match status" value="1"/>
</dbReference>
<dbReference type="EC" id="1.11.1.21" evidence="9 10"/>
<sequence>MAGSNQDWWPNKLNLEPLDQNERPVDPMGEAFDYAEAFESLDLDEVKADIEEVLRTSQDWWPADYGHYGPLIIRMAWHSAGTYRTSDGRGGASGGRQRFAPLSAWPDNVNLDKARRVLWPVKQKYGRKLSWADLLVLSGNVALESMGFETYGFAGGREDDFEPDKGVDWGPEEEWLGDDRHNEEGVLEGDLAADHMGLIYVNPEGPGGDPDPEESAKYIRQSFKRMAMNDEETVALIAGGHEFGKVHGAAPDDNLGPDPEEAPIDMQGLGWENEYGTGKGDDTITSGLEGPWTQSPIEWNHDFLSNLFEYEWELDESPAGAYQWTPVDEEAQESAPAAHDPEGSQTPMMLTTDIALKADPDYREISKRFYENPEELEEAFAKAWYKLIHRDLGPSDRFLGPEVPEEEFLWQDPIPEVDHELIGEDEISELKTAILESDLSVSQLVKTAWASASTYRDSDKRGGANGARIRLEPQKNWEVNEPKELATVLTVLEEIQEDFNSSRSDDVKVSLADLIVLGGSAAVEQAAQDAGYDVEVPFEPGRNDATQDQTDVESFEWLEPDADGFRNYYTEGDVMDRTAEELLVDKADLLSLSAPETTVLVGGMRALAANYQGSDLGVFTEEPETLNNDFFETVLDMQYEWEAADGDDEVFELRNRETDEVEYRGSRVDLVFGSNSRLRAIAEVYGASDGEEQFVHDFVDAWSKVMQLDRFDLE</sequence>
<proteinExistence type="inferred from homology"/>
<comment type="caution">
    <text evidence="13">The sequence shown here is derived from an EMBL/GenBank/DDBJ whole genome shotgun (WGS) entry which is preliminary data.</text>
</comment>
<dbReference type="Pfam" id="PF00141">
    <property type="entry name" value="peroxidase"/>
    <property type="match status" value="2"/>
</dbReference>
<dbReference type="HAMAP" id="MF_01961">
    <property type="entry name" value="Catal_peroxid"/>
    <property type="match status" value="1"/>
</dbReference>
<evidence type="ECO:0000256" key="4">
    <source>
        <dbReference type="ARBA" id="ARBA00023002"/>
    </source>
</evidence>
<reference evidence="13 14" key="1">
    <citation type="submission" date="2022-09" db="EMBL/GenBank/DDBJ databases">
        <title>Enrichment on poylsaccharides allowed isolation of novel metabolic and taxonomic groups of Haloarchaea.</title>
        <authorList>
            <person name="Sorokin D.Y."/>
            <person name="Elcheninov A.G."/>
            <person name="Khizhniak T.V."/>
            <person name="Kolganova T.V."/>
            <person name="Kublanov I.V."/>
        </authorList>
    </citation>
    <scope>NUCLEOTIDE SEQUENCE [LARGE SCALE GENOMIC DNA]</scope>
    <source>
        <strain evidence="13 14">AArc-curdl1</strain>
    </source>
</reference>
<dbReference type="PRINTS" id="PR00460">
    <property type="entry name" value="BPEROXIDASE"/>
</dbReference>
<evidence type="ECO:0000256" key="2">
    <source>
        <dbReference type="ARBA" id="ARBA00022617"/>
    </source>
</evidence>
<gene>
    <name evidence="9 13" type="primary">katG</name>
    <name evidence="13" type="ORF">OB919_04840</name>
</gene>
<evidence type="ECO:0000256" key="5">
    <source>
        <dbReference type="ARBA" id="ARBA00023004"/>
    </source>
</evidence>
<dbReference type="PROSITE" id="PS00436">
    <property type="entry name" value="PEROXIDASE_2"/>
    <property type="match status" value="1"/>
</dbReference>
<evidence type="ECO:0000256" key="9">
    <source>
        <dbReference type="HAMAP-Rule" id="MF_01961"/>
    </source>
</evidence>
<dbReference type="GO" id="GO:0046872">
    <property type="term" value="F:metal ion binding"/>
    <property type="evidence" value="ECO:0007669"/>
    <property type="project" value="UniProtKB-KW"/>
</dbReference>
<dbReference type="FunFam" id="1.10.520.10:FF:000002">
    <property type="entry name" value="Catalase-peroxidase"/>
    <property type="match status" value="1"/>
</dbReference>
<dbReference type="CDD" id="cd00649">
    <property type="entry name" value="catalase_peroxidase_1"/>
    <property type="match status" value="1"/>
</dbReference>
<dbReference type="GO" id="GO:0042744">
    <property type="term" value="P:hydrogen peroxide catabolic process"/>
    <property type="evidence" value="ECO:0007669"/>
    <property type="project" value="UniProtKB-KW"/>
</dbReference>
<evidence type="ECO:0000256" key="7">
    <source>
        <dbReference type="ARBA" id="ARBA00049145"/>
    </source>
</evidence>
<keyword evidence="2 9" id="KW-0349">Heme</keyword>
<comment type="subunit">
    <text evidence="9">Homodimer or homotetramer.</text>
</comment>
<evidence type="ECO:0000256" key="11">
    <source>
        <dbReference type="SAM" id="MobiDB-lite"/>
    </source>
</evidence>
<feature type="domain" description="Plant heme peroxidase family profile" evidence="12">
    <location>
        <begin position="111"/>
        <end position="387"/>
    </location>
</feature>
<evidence type="ECO:0000313" key="14">
    <source>
        <dbReference type="Proteomes" id="UP001321047"/>
    </source>
</evidence>
<keyword evidence="6 9" id="KW-0376">Hydrogen peroxide</keyword>
<dbReference type="GO" id="GO:0005829">
    <property type="term" value="C:cytosol"/>
    <property type="evidence" value="ECO:0007669"/>
    <property type="project" value="TreeGrafter"/>
</dbReference>
<dbReference type="CDD" id="cd08200">
    <property type="entry name" value="catalase_peroxidase_2"/>
    <property type="match status" value="1"/>
</dbReference>
<keyword evidence="3 9" id="KW-0479">Metal-binding</keyword>
<comment type="function">
    <text evidence="9">Bifunctional enzyme with both catalase and broad-spectrum peroxidase activity.</text>
</comment>
<dbReference type="PROSITE" id="PS50873">
    <property type="entry name" value="PEROXIDASE_4"/>
    <property type="match status" value="1"/>
</dbReference>
<dbReference type="GO" id="GO:0004096">
    <property type="term" value="F:catalase activity"/>
    <property type="evidence" value="ECO:0007669"/>
    <property type="project" value="UniProtKB-UniRule"/>
</dbReference>
<evidence type="ECO:0000256" key="8">
    <source>
        <dbReference type="ARBA" id="ARBA00051651"/>
    </source>
</evidence>